<comment type="caution">
    <text evidence="2">The sequence shown here is derived from an EMBL/GenBank/DDBJ whole genome shotgun (WGS) entry which is preliminary data.</text>
</comment>
<name>A0A9D2USQ2_ACILW</name>
<evidence type="ECO:0000313" key="3">
    <source>
        <dbReference type="Proteomes" id="UP000787156"/>
    </source>
</evidence>
<keyword evidence="1" id="KW-1133">Transmembrane helix</keyword>
<organism evidence="2 3">
    <name type="scientific">Acinetobacter lwoffii</name>
    <dbReference type="NCBI Taxonomy" id="28090"/>
    <lineage>
        <taxon>Bacteria</taxon>
        <taxon>Pseudomonadati</taxon>
        <taxon>Pseudomonadota</taxon>
        <taxon>Gammaproteobacteria</taxon>
        <taxon>Moraxellales</taxon>
        <taxon>Moraxellaceae</taxon>
        <taxon>Acinetobacter</taxon>
    </lineage>
</organism>
<accession>A0A9D2USQ2</accession>
<evidence type="ECO:0000256" key="1">
    <source>
        <dbReference type="SAM" id="Phobius"/>
    </source>
</evidence>
<dbReference type="EMBL" id="DYWX01000075">
    <property type="protein sequence ID" value="HJF28029.1"/>
    <property type="molecule type" value="Genomic_DNA"/>
</dbReference>
<reference evidence="2" key="1">
    <citation type="journal article" date="2021" name="PeerJ">
        <title>Extensive microbial diversity within the chicken gut microbiome revealed by metagenomics and culture.</title>
        <authorList>
            <person name="Gilroy R."/>
            <person name="Ravi A."/>
            <person name="Getino M."/>
            <person name="Pursley I."/>
            <person name="Horton D.L."/>
            <person name="Alikhan N.F."/>
            <person name="Baker D."/>
            <person name="Gharbi K."/>
            <person name="Hall N."/>
            <person name="Watson M."/>
            <person name="Adriaenssens E.M."/>
            <person name="Foster-Nyarko E."/>
            <person name="Jarju S."/>
            <person name="Secka A."/>
            <person name="Antonio M."/>
            <person name="Oren A."/>
            <person name="Chaudhuri R.R."/>
            <person name="La Ragione R."/>
            <person name="Hildebrand F."/>
            <person name="Pallen M.J."/>
        </authorList>
    </citation>
    <scope>NUCLEOTIDE SEQUENCE</scope>
    <source>
        <strain evidence="2">CHK135-1449</strain>
    </source>
</reference>
<protein>
    <submittedName>
        <fullName evidence="2">Uncharacterized protein</fullName>
    </submittedName>
</protein>
<sequence length="71" mass="8253">MLSVHFNKQVFIDALKTNTDLVTFLSTSIALMLTLFVHCLIQGNLKLEYFGYAMIVSMVFFLWALVDQKYR</sequence>
<feature type="transmembrane region" description="Helical" evidence="1">
    <location>
        <begin position="21"/>
        <end position="43"/>
    </location>
</feature>
<gene>
    <name evidence="2" type="ORF">K8V79_07255</name>
</gene>
<proteinExistence type="predicted"/>
<keyword evidence="1" id="KW-0472">Membrane</keyword>
<dbReference type="AlphaFoldDB" id="A0A9D2USQ2"/>
<feature type="transmembrane region" description="Helical" evidence="1">
    <location>
        <begin position="49"/>
        <end position="66"/>
    </location>
</feature>
<dbReference type="Proteomes" id="UP000787156">
    <property type="component" value="Unassembled WGS sequence"/>
</dbReference>
<keyword evidence="1" id="KW-0812">Transmembrane</keyword>
<evidence type="ECO:0000313" key="2">
    <source>
        <dbReference type="EMBL" id="HJF28029.1"/>
    </source>
</evidence>
<reference evidence="2" key="2">
    <citation type="submission" date="2021-09" db="EMBL/GenBank/DDBJ databases">
        <authorList>
            <person name="Gilroy R."/>
        </authorList>
    </citation>
    <scope>NUCLEOTIDE SEQUENCE</scope>
    <source>
        <strain evidence="2">CHK135-1449</strain>
    </source>
</reference>